<keyword evidence="5" id="KW-0694">RNA-binding</keyword>
<dbReference type="PIRSF" id="PIRSF002161">
    <property type="entry name" value="Ribosomal_L5"/>
    <property type="match status" value="1"/>
</dbReference>
<evidence type="ECO:0000259" key="7">
    <source>
        <dbReference type="Pfam" id="PF00281"/>
    </source>
</evidence>
<dbReference type="PANTHER" id="PTHR11994">
    <property type="entry name" value="60S RIBOSOMAL PROTEIN L11-RELATED"/>
    <property type="match status" value="1"/>
</dbReference>
<reference evidence="9" key="1">
    <citation type="submission" date="2024-06" db="EMBL/GenBank/DDBJ databases">
        <title>Diversity, functionality, and evolutionary history of bacterial symbionts in false click beetles (Coleoptera, Throscidae).</title>
        <authorList>
            <person name="Wierz J.C."/>
            <person name="Malm H."/>
            <person name="Kaltenpoth M."/>
            <person name="Engl T."/>
        </authorList>
    </citation>
    <scope>NUCLEOTIDE SEQUENCE</scope>
    <source>
        <strain evidence="9">AspAUS03</strain>
    </source>
</reference>
<dbReference type="SUPFAM" id="SSF55282">
    <property type="entry name" value="RL5-like"/>
    <property type="match status" value="1"/>
</dbReference>
<protein>
    <recommendedName>
        <fullName evidence="4 5">Large ribosomal subunit protein uL5</fullName>
    </recommendedName>
</protein>
<evidence type="ECO:0000256" key="2">
    <source>
        <dbReference type="ARBA" id="ARBA00022980"/>
    </source>
</evidence>
<comment type="similarity">
    <text evidence="1 5 6">Belongs to the universal ribosomal protein uL5 family.</text>
</comment>
<evidence type="ECO:0000256" key="1">
    <source>
        <dbReference type="ARBA" id="ARBA00008553"/>
    </source>
</evidence>
<evidence type="ECO:0000256" key="4">
    <source>
        <dbReference type="ARBA" id="ARBA00035245"/>
    </source>
</evidence>
<dbReference type="InterPro" id="IPR020930">
    <property type="entry name" value="Ribosomal_uL5_bac-type"/>
</dbReference>
<keyword evidence="3 5" id="KW-0687">Ribonucleoprotein</keyword>
<evidence type="ECO:0000256" key="5">
    <source>
        <dbReference type="HAMAP-Rule" id="MF_01333"/>
    </source>
</evidence>
<dbReference type="Pfam" id="PF00281">
    <property type="entry name" value="Ribosomal_L5"/>
    <property type="match status" value="1"/>
</dbReference>
<evidence type="ECO:0000256" key="6">
    <source>
        <dbReference type="RuleBase" id="RU003930"/>
    </source>
</evidence>
<dbReference type="GO" id="GO:0019843">
    <property type="term" value="F:rRNA binding"/>
    <property type="evidence" value="ECO:0007669"/>
    <property type="project" value="UniProtKB-UniRule"/>
</dbReference>
<dbReference type="InterPro" id="IPR002132">
    <property type="entry name" value="Ribosomal_uL5"/>
</dbReference>
<keyword evidence="2 5" id="KW-0689">Ribosomal protein</keyword>
<dbReference type="GO" id="GO:0000049">
    <property type="term" value="F:tRNA binding"/>
    <property type="evidence" value="ECO:0007669"/>
    <property type="project" value="UniProtKB-UniRule"/>
</dbReference>
<dbReference type="InterPro" id="IPR022803">
    <property type="entry name" value="Ribosomal_uL5_dom_sf"/>
</dbReference>
<feature type="domain" description="Large ribosomal subunit protein uL5 C-terminal" evidence="8">
    <location>
        <begin position="91"/>
        <end position="183"/>
    </location>
</feature>
<dbReference type="NCBIfam" id="NF000585">
    <property type="entry name" value="PRK00010.1"/>
    <property type="match status" value="1"/>
</dbReference>
<keyword evidence="5" id="KW-0699">rRNA-binding</keyword>
<feature type="domain" description="Large ribosomal subunit protein uL5 N-terminal" evidence="7">
    <location>
        <begin position="31"/>
        <end position="87"/>
    </location>
</feature>
<dbReference type="GO" id="GO:1990904">
    <property type="term" value="C:ribonucleoprotein complex"/>
    <property type="evidence" value="ECO:0007669"/>
    <property type="project" value="UniProtKB-KW"/>
</dbReference>
<dbReference type="AlphaFoldDB" id="A0AAU7QS29"/>
<proteinExistence type="inferred from homology"/>
<evidence type="ECO:0000256" key="3">
    <source>
        <dbReference type="ARBA" id="ARBA00023274"/>
    </source>
</evidence>
<evidence type="ECO:0000313" key="9">
    <source>
        <dbReference type="EMBL" id="XBT18794.1"/>
    </source>
</evidence>
<accession>A0AAU7QS29</accession>
<dbReference type="InterPro" id="IPR031310">
    <property type="entry name" value="Ribosomal_uL5_N"/>
</dbReference>
<organism evidence="9">
    <name type="scientific">Candidatus Shikimatogenerans sp. AspAUS03</name>
    <dbReference type="NCBI Taxonomy" id="3158563"/>
    <lineage>
        <taxon>Bacteria</taxon>
        <taxon>Pseudomonadati</taxon>
        <taxon>Bacteroidota</taxon>
        <taxon>Flavobacteriia</taxon>
        <taxon>Flavobacteriales</taxon>
        <taxon>Candidatus Shikimatogenerans</taxon>
    </lineage>
</organism>
<dbReference type="Gene3D" id="3.30.1440.10">
    <property type="match status" value="1"/>
</dbReference>
<dbReference type="EMBL" id="CP157897">
    <property type="protein sequence ID" value="XBT18794.1"/>
    <property type="molecule type" value="Genomic_DNA"/>
</dbReference>
<dbReference type="InterPro" id="IPR031309">
    <property type="entry name" value="Ribosomal_uL5_C"/>
</dbReference>
<dbReference type="HAMAP" id="MF_01333_B">
    <property type="entry name" value="Ribosomal_uL5_B"/>
    <property type="match status" value="1"/>
</dbReference>
<dbReference type="Pfam" id="PF00673">
    <property type="entry name" value="Ribosomal_L5_C"/>
    <property type="match status" value="1"/>
</dbReference>
<comment type="function">
    <text evidence="5">This is 1 of the proteins that bind and probably mediate the attachment of the 5S RNA into the large ribosomal subunit, where it forms part of the central protuberance. In the 70S ribosome it contacts protein S13 of the 30S subunit (bridge B1b), connecting the 2 subunits; this bridge is implicated in subunit movement. Contacts the P site tRNA; the 5S rRNA and some of its associated proteins might help stabilize positioning of ribosome-bound tRNAs.</text>
</comment>
<dbReference type="GO" id="GO:0006412">
    <property type="term" value="P:translation"/>
    <property type="evidence" value="ECO:0007669"/>
    <property type="project" value="UniProtKB-UniRule"/>
</dbReference>
<comment type="subunit">
    <text evidence="5">Part of the 50S ribosomal subunit; part of the 5S rRNA/L5/L18/L25 subcomplex. Contacts the 5S rRNA and the P site tRNA. Forms a bridge to the 30S subunit in the 70S ribosome.</text>
</comment>
<keyword evidence="5" id="KW-0820">tRNA-binding</keyword>
<dbReference type="GO" id="GO:0003735">
    <property type="term" value="F:structural constituent of ribosome"/>
    <property type="evidence" value="ECO:0007669"/>
    <property type="project" value="InterPro"/>
</dbReference>
<gene>
    <name evidence="5 9" type="primary">rplE</name>
    <name evidence="9" type="ORF">ABPD24_00545</name>
</gene>
<dbReference type="GO" id="GO:0005840">
    <property type="term" value="C:ribosome"/>
    <property type="evidence" value="ECO:0007669"/>
    <property type="project" value="UniProtKB-KW"/>
</dbReference>
<dbReference type="FunFam" id="3.30.1440.10:FF:000001">
    <property type="entry name" value="50S ribosomal protein L5"/>
    <property type="match status" value="1"/>
</dbReference>
<sequence>MFKYSFISRLKMLYNKVIKNKLIKKFNYKSCMQVPKLLKIVINRGLGNEVINNNKLLTIYKKELELISGQKSVICYSKKDISNFKLRKNLPIGCKVTLRNNNMYNFLDKLINIVLPRSKNFQGLKKKFDIKGNYNLGIKEQIIFPEIIMNKIINIKGMNITFVIKNNNIKESEALLLGFGFPFIKY</sequence>
<evidence type="ECO:0000259" key="8">
    <source>
        <dbReference type="Pfam" id="PF00673"/>
    </source>
</evidence>
<name>A0AAU7QS29_9FLAO</name>